<sequence length="509" mass="58684">MAGRGIDYLSRLNDELVLHILSFLPFKDAVRTSILSTRWKYLYAAASDLNLEFRRKRRKKADQFDYMNFVERLFFSRKSSVEKFRLHWLLSQPPDPLRLQGWISAVTWHGIRELDLFVSVNQCKDLLLPTCLFNCKTLVVLKLRKTGSHDLEMDHVYDDEQYKSDEYSESEEDYDSTYENYYSSESNEHSESNRHYYSDEDSEELGVSIMRSRKIKQSESIDTGLKLPAKFCLPSLKVLHVKDITFPDDDSCNRLLSCCPILEDLHYGFGGDSCKLSISNTTVKRLTVRYLGTTLNNSSLDIVINAPNLVYLDYSVNDLNSHAFANVQSLAEADIFFGEDHGDCSRHIDAVTDLMRGISNIRTLTICGTTLADLRKHKIPIPVFHNLTHLTVWSPGLFLVQLPRFLARCRSLDTLVLKYLDCRKWNPALWHKLEESGVNCLSSFLKTIKIFEFGGKECQMEIVKCFLKCARVLESLEIHFTAKNERKLEITKELQMLPRASKECSVVIC</sequence>
<dbReference type="InterPro" id="IPR036047">
    <property type="entry name" value="F-box-like_dom_sf"/>
</dbReference>
<protein>
    <recommendedName>
        <fullName evidence="1">FBD domain-containing protein</fullName>
    </recommendedName>
</protein>
<comment type="caution">
    <text evidence="2">The sequence shown here is derived from an EMBL/GenBank/DDBJ whole genome shotgun (WGS) entry which is preliminary data.</text>
</comment>
<evidence type="ECO:0000313" key="2">
    <source>
        <dbReference type="EMBL" id="GKV34417.1"/>
    </source>
</evidence>
<dbReference type="Gene3D" id="3.80.10.10">
    <property type="entry name" value="Ribonuclease Inhibitor"/>
    <property type="match status" value="1"/>
</dbReference>
<name>A0AAV5LBM8_9ROSI</name>
<evidence type="ECO:0000259" key="1">
    <source>
        <dbReference type="SMART" id="SM00579"/>
    </source>
</evidence>
<dbReference type="Proteomes" id="UP001054252">
    <property type="component" value="Unassembled WGS sequence"/>
</dbReference>
<accession>A0AAV5LBM8</accession>
<dbReference type="SMART" id="SM00579">
    <property type="entry name" value="FBD"/>
    <property type="match status" value="1"/>
</dbReference>
<gene>
    <name evidence="2" type="ORF">SLEP1_g42791</name>
</gene>
<feature type="domain" description="FBD" evidence="1">
    <location>
        <begin position="439"/>
        <end position="509"/>
    </location>
</feature>
<dbReference type="InterPro" id="IPR053781">
    <property type="entry name" value="F-box_AtFBL13-like"/>
</dbReference>
<dbReference type="Gene3D" id="1.20.1280.50">
    <property type="match status" value="1"/>
</dbReference>
<dbReference type="Pfam" id="PF23622">
    <property type="entry name" value="LRR_At1g61320_AtMIF1"/>
    <property type="match status" value="1"/>
</dbReference>
<dbReference type="InterPro" id="IPR050232">
    <property type="entry name" value="FBL13/AtMIF1-like"/>
</dbReference>
<dbReference type="SUPFAM" id="SSF52047">
    <property type="entry name" value="RNI-like"/>
    <property type="match status" value="1"/>
</dbReference>
<dbReference type="InterPro" id="IPR055357">
    <property type="entry name" value="LRR_At1g61320_AtMIF1"/>
</dbReference>
<dbReference type="Pfam" id="PF00646">
    <property type="entry name" value="F-box"/>
    <property type="match status" value="1"/>
</dbReference>
<dbReference type="InterPro" id="IPR032675">
    <property type="entry name" value="LRR_dom_sf"/>
</dbReference>
<keyword evidence="3" id="KW-1185">Reference proteome</keyword>
<evidence type="ECO:0000313" key="3">
    <source>
        <dbReference type="Proteomes" id="UP001054252"/>
    </source>
</evidence>
<proteinExistence type="predicted"/>
<reference evidence="2 3" key="1">
    <citation type="journal article" date="2021" name="Commun. Biol.">
        <title>The genome of Shorea leprosula (Dipterocarpaceae) highlights the ecological relevance of drought in aseasonal tropical rainforests.</title>
        <authorList>
            <person name="Ng K.K.S."/>
            <person name="Kobayashi M.J."/>
            <person name="Fawcett J.A."/>
            <person name="Hatakeyama M."/>
            <person name="Paape T."/>
            <person name="Ng C.H."/>
            <person name="Ang C.C."/>
            <person name="Tnah L.H."/>
            <person name="Lee C.T."/>
            <person name="Nishiyama T."/>
            <person name="Sese J."/>
            <person name="O'Brien M.J."/>
            <person name="Copetti D."/>
            <person name="Mohd Noor M.I."/>
            <person name="Ong R.C."/>
            <person name="Putra M."/>
            <person name="Sireger I.Z."/>
            <person name="Indrioko S."/>
            <person name="Kosugi Y."/>
            <person name="Izuno A."/>
            <person name="Isagi Y."/>
            <person name="Lee S.L."/>
            <person name="Shimizu K.K."/>
        </authorList>
    </citation>
    <scope>NUCLEOTIDE SEQUENCE [LARGE SCALE GENOMIC DNA]</scope>
    <source>
        <strain evidence="2">214</strain>
    </source>
</reference>
<dbReference type="PANTHER" id="PTHR31900:SF34">
    <property type="entry name" value="EMB|CAB62440.1-RELATED"/>
    <property type="match status" value="1"/>
</dbReference>
<dbReference type="InterPro" id="IPR006566">
    <property type="entry name" value="FBD"/>
</dbReference>
<dbReference type="PANTHER" id="PTHR31900">
    <property type="entry name" value="F-BOX/RNI SUPERFAMILY PROTEIN-RELATED"/>
    <property type="match status" value="1"/>
</dbReference>
<organism evidence="2 3">
    <name type="scientific">Rubroshorea leprosula</name>
    <dbReference type="NCBI Taxonomy" id="152421"/>
    <lineage>
        <taxon>Eukaryota</taxon>
        <taxon>Viridiplantae</taxon>
        <taxon>Streptophyta</taxon>
        <taxon>Embryophyta</taxon>
        <taxon>Tracheophyta</taxon>
        <taxon>Spermatophyta</taxon>
        <taxon>Magnoliopsida</taxon>
        <taxon>eudicotyledons</taxon>
        <taxon>Gunneridae</taxon>
        <taxon>Pentapetalae</taxon>
        <taxon>rosids</taxon>
        <taxon>malvids</taxon>
        <taxon>Malvales</taxon>
        <taxon>Dipterocarpaceae</taxon>
        <taxon>Rubroshorea</taxon>
    </lineage>
</organism>
<dbReference type="SUPFAM" id="SSF81383">
    <property type="entry name" value="F-box domain"/>
    <property type="match status" value="1"/>
</dbReference>
<dbReference type="EMBL" id="BPVZ01000105">
    <property type="protein sequence ID" value="GKV34417.1"/>
    <property type="molecule type" value="Genomic_DNA"/>
</dbReference>
<dbReference type="AlphaFoldDB" id="A0AAV5LBM8"/>
<dbReference type="InterPro" id="IPR001810">
    <property type="entry name" value="F-box_dom"/>
</dbReference>
<dbReference type="CDD" id="cd22160">
    <property type="entry name" value="F-box_AtFBL13-like"/>
    <property type="match status" value="1"/>
</dbReference>